<proteinExistence type="predicted"/>
<name>A0AAF3EXG8_9BILA</name>
<feature type="region of interest" description="Disordered" evidence="1">
    <location>
        <begin position="109"/>
        <end position="138"/>
    </location>
</feature>
<feature type="compositionally biased region" description="Acidic residues" evidence="1">
    <location>
        <begin position="125"/>
        <end position="138"/>
    </location>
</feature>
<dbReference type="AlphaFoldDB" id="A0AAF3EXG8"/>
<evidence type="ECO:0000313" key="2">
    <source>
        <dbReference type="Proteomes" id="UP000887575"/>
    </source>
</evidence>
<sequence>MNQSFQSNSRRHPVWPHHSISEIFEENRFEYHSEASRFIRGNAFERDDETLSGISSLSVSLTDTSGFFATPSSLSEARLVPLHSSTTSGNFTGSETSYTSDEYIDFALPSDSQSLDQSSSISGEELMEYENETSDGFE</sequence>
<protein>
    <submittedName>
        <fullName evidence="3">Uncharacterized protein</fullName>
    </submittedName>
</protein>
<reference evidence="3" key="1">
    <citation type="submission" date="2024-02" db="UniProtKB">
        <authorList>
            <consortium name="WormBaseParasite"/>
        </authorList>
    </citation>
    <scope>IDENTIFICATION</scope>
</reference>
<accession>A0AAF3EXG8</accession>
<evidence type="ECO:0000256" key="1">
    <source>
        <dbReference type="SAM" id="MobiDB-lite"/>
    </source>
</evidence>
<keyword evidence="2" id="KW-1185">Reference proteome</keyword>
<dbReference type="WBParaSite" id="MBELARI_LOCUS18794">
    <property type="protein sequence ID" value="MBELARI_LOCUS18794"/>
    <property type="gene ID" value="MBELARI_LOCUS18794"/>
</dbReference>
<organism evidence="2 3">
    <name type="scientific">Mesorhabditis belari</name>
    <dbReference type="NCBI Taxonomy" id="2138241"/>
    <lineage>
        <taxon>Eukaryota</taxon>
        <taxon>Metazoa</taxon>
        <taxon>Ecdysozoa</taxon>
        <taxon>Nematoda</taxon>
        <taxon>Chromadorea</taxon>
        <taxon>Rhabditida</taxon>
        <taxon>Rhabditina</taxon>
        <taxon>Rhabditomorpha</taxon>
        <taxon>Rhabditoidea</taxon>
        <taxon>Rhabditidae</taxon>
        <taxon>Mesorhabditinae</taxon>
        <taxon>Mesorhabditis</taxon>
    </lineage>
</organism>
<dbReference type="Proteomes" id="UP000887575">
    <property type="component" value="Unassembled WGS sequence"/>
</dbReference>
<evidence type="ECO:0000313" key="3">
    <source>
        <dbReference type="WBParaSite" id="MBELARI_LOCUS18794"/>
    </source>
</evidence>
<feature type="compositionally biased region" description="Low complexity" evidence="1">
    <location>
        <begin position="110"/>
        <end position="122"/>
    </location>
</feature>